<proteinExistence type="inferred from homology"/>
<keyword evidence="5" id="KW-1185">Reference proteome</keyword>
<sequence length="306" mass="33778">MKAVVYSKYGSPEVLQLKELKKPSPKTNEILVKVMATSVTSGDVRLRASDFPALVWLPARLIFGLFSPKKQILGHEWSGIIEQIGTKVTKFNVGDEVFGTTSMLKTGAYAEYMCIPEYWNQGVVIKKPKNLSHKESAVVPIGSMTALFLLQKAEIARDQKVLIYGASGSVGSYAVQLANHYGASVTGVCSTRNVALVEHLGAETVIDYKNEDYTNSSEQYDIVFDTVGKTSKSNAKKVLKSDGRFVTTKMLTKESTELLLKIRQLVDSGQLKPLIDKEYSLDTIVEAHRYVDSGRKRGNVSVVVHH</sequence>
<dbReference type="EMBL" id="JAVRHR010000002">
    <property type="protein sequence ID" value="MDT0607057.1"/>
    <property type="molecule type" value="Genomic_DNA"/>
</dbReference>
<dbReference type="RefSeq" id="WP_311350620.1">
    <property type="nucleotide sequence ID" value="NZ_JAVRHR010000002.1"/>
</dbReference>
<dbReference type="InterPro" id="IPR020843">
    <property type="entry name" value="ER"/>
</dbReference>
<accession>A0ABU3AA43</accession>
<dbReference type="SUPFAM" id="SSF50129">
    <property type="entry name" value="GroES-like"/>
    <property type="match status" value="1"/>
</dbReference>
<evidence type="ECO:0000256" key="2">
    <source>
        <dbReference type="RuleBase" id="RU361277"/>
    </source>
</evidence>
<evidence type="ECO:0000313" key="4">
    <source>
        <dbReference type="EMBL" id="MDT0607057.1"/>
    </source>
</evidence>
<dbReference type="InterPro" id="IPR013149">
    <property type="entry name" value="ADH-like_C"/>
</dbReference>
<comment type="cofactor">
    <cofactor evidence="2">
        <name>Zn(2+)</name>
        <dbReference type="ChEBI" id="CHEBI:29105"/>
    </cofactor>
</comment>
<keyword evidence="1" id="KW-0560">Oxidoreductase</keyword>
<dbReference type="SMART" id="SM00829">
    <property type="entry name" value="PKS_ER"/>
    <property type="match status" value="1"/>
</dbReference>
<dbReference type="InterPro" id="IPR050700">
    <property type="entry name" value="YIM1/Zinc_Alcohol_DH_Fams"/>
</dbReference>
<dbReference type="InterPro" id="IPR013154">
    <property type="entry name" value="ADH-like_N"/>
</dbReference>
<reference evidence="4 5" key="1">
    <citation type="submission" date="2023-09" db="EMBL/GenBank/DDBJ databases">
        <authorList>
            <person name="Rey-Velasco X."/>
        </authorList>
    </citation>
    <scope>NUCLEOTIDE SEQUENCE [LARGE SCALE GENOMIC DNA]</scope>
    <source>
        <strain evidence="4 5">F388</strain>
    </source>
</reference>
<dbReference type="CDD" id="cd08267">
    <property type="entry name" value="MDR1"/>
    <property type="match status" value="1"/>
</dbReference>
<protein>
    <submittedName>
        <fullName evidence="4">NAD(P)-dependent alcohol dehydrogenase</fullName>
    </submittedName>
</protein>
<evidence type="ECO:0000256" key="1">
    <source>
        <dbReference type="ARBA" id="ARBA00023002"/>
    </source>
</evidence>
<keyword evidence="2" id="KW-0862">Zinc</keyword>
<evidence type="ECO:0000313" key="5">
    <source>
        <dbReference type="Proteomes" id="UP001255246"/>
    </source>
</evidence>
<dbReference type="PANTHER" id="PTHR11695:SF648">
    <property type="entry name" value="ZINC-BINDING OXIDOREDUCTASE"/>
    <property type="match status" value="1"/>
</dbReference>
<dbReference type="Pfam" id="PF08240">
    <property type="entry name" value="ADH_N"/>
    <property type="match status" value="1"/>
</dbReference>
<evidence type="ECO:0000259" key="3">
    <source>
        <dbReference type="SMART" id="SM00829"/>
    </source>
</evidence>
<name>A0ABU3AA43_9FLAO</name>
<comment type="similarity">
    <text evidence="2">Belongs to the zinc-containing alcohol dehydrogenase family.</text>
</comment>
<dbReference type="PROSITE" id="PS00059">
    <property type="entry name" value="ADH_ZINC"/>
    <property type="match status" value="1"/>
</dbReference>
<feature type="domain" description="Enoyl reductase (ER)" evidence="3">
    <location>
        <begin position="10"/>
        <end position="302"/>
    </location>
</feature>
<dbReference type="SUPFAM" id="SSF51735">
    <property type="entry name" value="NAD(P)-binding Rossmann-fold domains"/>
    <property type="match status" value="1"/>
</dbReference>
<dbReference type="InterPro" id="IPR002328">
    <property type="entry name" value="ADH_Zn_CS"/>
</dbReference>
<dbReference type="Gene3D" id="3.40.50.720">
    <property type="entry name" value="NAD(P)-binding Rossmann-like Domain"/>
    <property type="match status" value="1"/>
</dbReference>
<dbReference type="InterPro" id="IPR036291">
    <property type="entry name" value="NAD(P)-bd_dom_sf"/>
</dbReference>
<dbReference type="InterPro" id="IPR011032">
    <property type="entry name" value="GroES-like_sf"/>
</dbReference>
<dbReference type="PANTHER" id="PTHR11695">
    <property type="entry name" value="ALCOHOL DEHYDROGENASE RELATED"/>
    <property type="match status" value="1"/>
</dbReference>
<comment type="caution">
    <text evidence="4">The sequence shown here is derived from an EMBL/GenBank/DDBJ whole genome shotgun (WGS) entry which is preliminary data.</text>
</comment>
<keyword evidence="2" id="KW-0479">Metal-binding</keyword>
<dbReference type="Gene3D" id="3.90.180.10">
    <property type="entry name" value="Medium-chain alcohol dehydrogenases, catalytic domain"/>
    <property type="match status" value="1"/>
</dbReference>
<dbReference type="Pfam" id="PF00107">
    <property type="entry name" value="ADH_zinc_N"/>
    <property type="match status" value="1"/>
</dbReference>
<dbReference type="Proteomes" id="UP001255246">
    <property type="component" value="Unassembled WGS sequence"/>
</dbReference>
<organism evidence="4 5">
    <name type="scientific">Croceitalea rosinachiae</name>
    <dbReference type="NCBI Taxonomy" id="3075596"/>
    <lineage>
        <taxon>Bacteria</taxon>
        <taxon>Pseudomonadati</taxon>
        <taxon>Bacteroidota</taxon>
        <taxon>Flavobacteriia</taxon>
        <taxon>Flavobacteriales</taxon>
        <taxon>Flavobacteriaceae</taxon>
        <taxon>Croceitalea</taxon>
    </lineage>
</organism>
<gene>
    <name evidence="4" type="ORF">RM706_08455</name>
</gene>